<feature type="domain" description="NADH:ubiquinone oxidoreductase intermediate-associated protein 30" evidence="3">
    <location>
        <begin position="38"/>
        <end position="172"/>
    </location>
</feature>
<evidence type="ECO:0000256" key="1">
    <source>
        <dbReference type="ARBA" id="ARBA00007884"/>
    </source>
</evidence>
<keyword evidence="5" id="KW-1185">Reference proteome</keyword>
<organism evidence="4 5">
    <name type="scientific">Seohaeicola saemankumensis</name>
    <dbReference type="NCBI Taxonomy" id="481181"/>
    <lineage>
        <taxon>Bacteria</taxon>
        <taxon>Pseudomonadati</taxon>
        <taxon>Pseudomonadota</taxon>
        <taxon>Alphaproteobacteria</taxon>
        <taxon>Rhodobacterales</taxon>
        <taxon>Roseobacteraceae</taxon>
        <taxon>Seohaeicola</taxon>
    </lineage>
</organism>
<reference evidence="5" key="1">
    <citation type="journal article" date="2019" name="Int. J. Syst. Evol. Microbiol.">
        <title>The Global Catalogue of Microorganisms (GCM) 10K type strain sequencing project: providing services to taxonomists for standard genome sequencing and annotation.</title>
        <authorList>
            <consortium name="The Broad Institute Genomics Platform"/>
            <consortium name="The Broad Institute Genome Sequencing Center for Infectious Disease"/>
            <person name="Wu L."/>
            <person name="Ma J."/>
        </authorList>
    </citation>
    <scope>NUCLEOTIDE SEQUENCE [LARGE SCALE GENOMIC DNA]</scope>
    <source>
        <strain evidence="5">CCUG 55328</strain>
    </source>
</reference>
<feature type="chain" id="PRO_5045811542" evidence="2">
    <location>
        <begin position="27"/>
        <end position="186"/>
    </location>
</feature>
<evidence type="ECO:0000259" key="3">
    <source>
        <dbReference type="Pfam" id="PF08547"/>
    </source>
</evidence>
<dbReference type="SUPFAM" id="SSF49785">
    <property type="entry name" value="Galactose-binding domain-like"/>
    <property type="match status" value="1"/>
</dbReference>
<comment type="similarity">
    <text evidence="1">Belongs to the CIA30 family.</text>
</comment>
<protein>
    <submittedName>
        <fullName evidence="4">CIA30 family protein</fullName>
    </submittedName>
</protein>
<feature type="signal peptide" evidence="2">
    <location>
        <begin position="1"/>
        <end position="26"/>
    </location>
</feature>
<name>A0ABW3THB5_9RHOB</name>
<evidence type="ECO:0000313" key="4">
    <source>
        <dbReference type="EMBL" id="MFD1196333.1"/>
    </source>
</evidence>
<dbReference type="Pfam" id="PF08547">
    <property type="entry name" value="CIA30"/>
    <property type="match status" value="1"/>
</dbReference>
<dbReference type="InterPro" id="IPR039131">
    <property type="entry name" value="NDUFAF1"/>
</dbReference>
<gene>
    <name evidence="4" type="ORF">ACFQ3C_16805</name>
</gene>
<dbReference type="PANTHER" id="PTHR13194:SF19">
    <property type="entry name" value="NAD(P)-BINDING ROSSMANN-FOLD SUPERFAMILY PROTEIN"/>
    <property type="match status" value="1"/>
</dbReference>
<dbReference type="InterPro" id="IPR013857">
    <property type="entry name" value="NADH-UbQ_OxRdtase-assoc_prot30"/>
</dbReference>
<dbReference type="InterPro" id="IPR008979">
    <property type="entry name" value="Galactose-bd-like_sf"/>
</dbReference>
<evidence type="ECO:0000256" key="2">
    <source>
        <dbReference type="SAM" id="SignalP"/>
    </source>
</evidence>
<dbReference type="PANTHER" id="PTHR13194">
    <property type="entry name" value="COMPLEX I INTERMEDIATE-ASSOCIATED PROTEIN 30"/>
    <property type="match status" value="1"/>
</dbReference>
<dbReference type="EMBL" id="JBHTKR010000007">
    <property type="protein sequence ID" value="MFD1196333.1"/>
    <property type="molecule type" value="Genomic_DNA"/>
</dbReference>
<evidence type="ECO:0000313" key="5">
    <source>
        <dbReference type="Proteomes" id="UP001597151"/>
    </source>
</evidence>
<comment type="caution">
    <text evidence="4">The sequence shown here is derived from an EMBL/GenBank/DDBJ whole genome shotgun (WGS) entry which is preliminary data.</text>
</comment>
<proteinExistence type="inferred from homology"/>
<keyword evidence="2" id="KW-0732">Signal</keyword>
<accession>A0ABW3THB5</accession>
<sequence>MTIRPILAILASLLCLALLLPLTARAEMTAQTRLIPDDSWTYVSDQVMGGVSEGRARIGTVDGQPVLHLTGQVSTANRGGFIQARVTLDSPPPEKASGVVLRVRGNGEGYFVHLRTSGTVLPWQYYQAPFPTTPDWAEVRIPFTAFKASGNLLRGAVRPDSIRSLGIVAYGRDHSADISVMWVGFY</sequence>
<dbReference type="RefSeq" id="WP_380794238.1">
    <property type="nucleotide sequence ID" value="NZ_JBHTKR010000007.1"/>
</dbReference>
<dbReference type="Proteomes" id="UP001597151">
    <property type="component" value="Unassembled WGS sequence"/>
</dbReference>